<keyword evidence="1 3" id="KW-0238">DNA-binding</keyword>
<sequence>MEEIIPTPTMGEILEEEFLKPYGLTAEATATAIHVPVSRIRDILDGRRHVAAEMSIRLGRLFGVSDGYFLTLQNDIDMRALRQSLATELEGIRPVARR</sequence>
<dbReference type="AlphaFoldDB" id="A0A261ER78"/>
<reference evidence="3 4" key="1">
    <citation type="journal article" date="2017" name="BMC Genomics">
        <title>Comparative genomic and phylogenomic analyses of the Bifidobacteriaceae family.</title>
        <authorList>
            <person name="Lugli G.A."/>
            <person name="Milani C."/>
            <person name="Turroni F."/>
            <person name="Duranti S."/>
            <person name="Mancabelli L."/>
            <person name="Mangifesta M."/>
            <person name="Ferrario C."/>
            <person name="Modesto M."/>
            <person name="Mattarelli P."/>
            <person name="Jiri K."/>
            <person name="van Sinderen D."/>
            <person name="Ventura M."/>
        </authorList>
    </citation>
    <scope>NUCLEOTIDE SEQUENCE [LARGE SCALE GENOMIC DNA]</scope>
    <source>
        <strain evidence="3 4">DSM 24742</strain>
    </source>
</reference>
<organism evidence="3 4">
    <name type="scientific">Pseudoscardovia radai</name>
    <dbReference type="NCBI Taxonomy" id="987066"/>
    <lineage>
        <taxon>Bacteria</taxon>
        <taxon>Bacillati</taxon>
        <taxon>Actinomycetota</taxon>
        <taxon>Actinomycetes</taxon>
        <taxon>Bifidobacteriales</taxon>
        <taxon>Bifidobacteriaceae</taxon>
        <taxon>Pseudoscardovia</taxon>
    </lineage>
</organism>
<feature type="domain" description="HTH cro/C1-type" evidence="2">
    <location>
        <begin position="23"/>
        <end position="69"/>
    </location>
</feature>
<gene>
    <name evidence="3" type="ORF">PSRA_1611</name>
</gene>
<dbReference type="GO" id="GO:0003677">
    <property type="term" value="F:DNA binding"/>
    <property type="evidence" value="ECO:0007669"/>
    <property type="project" value="UniProtKB-KW"/>
</dbReference>
<dbReference type="NCBIfam" id="TIGR02607">
    <property type="entry name" value="antidote_HigA"/>
    <property type="match status" value="1"/>
</dbReference>
<name>A0A261ER78_9BIFI</name>
<evidence type="ECO:0000313" key="3">
    <source>
        <dbReference type="EMBL" id="OZG49362.1"/>
    </source>
</evidence>
<dbReference type="CDD" id="cd00093">
    <property type="entry name" value="HTH_XRE"/>
    <property type="match status" value="1"/>
</dbReference>
<dbReference type="PANTHER" id="PTHR36924:SF1">
    <property type="entry name" value="ANTITOXIN HIGA-1"/>
    <property type="match status" value="1"/>
</dbReference>
<dbReference type="RefSeq" id="WP_094661408.1">
    <property type="nucleotide sequence ID" value="NZ_JBKZBO010000041.1"/>
</dbReference>
<evidence type="ECO:0000256" key="1">
    <source>
        <dbReference type="ARBA" id="ARBA00023125"/>
    </source>
</evidence>
<dbReference type="Proteomes" id="UP000216725">
    <property type="component" value="Unassembled WGS sequence"/>
</dbReference>
<proteinExistence type="predicted"/>
<evidence type="ECO:0000313" key="4">
    <source>
        <dbReference type="Proteomes" id="UP000216725"/>
    </source>
</evidence>
<accession>A0A261ER78</accession>
<dbReference type="PROSITE" id="PS50943">
    <property type="entry name" value="HTH_CROC1"/>
    <property type="match status" value="1"/>
</dbReference>
<dbReference type="Gene3D" id="1.10.260.40">
    <property type="entry name" value="lambda repressor-like DNA-binding domains"/>
    <property type="match status" value="1"/>
</dbReference>
<dbReference type="SUPFAM" id="SSF47413">
    <property type="entry name" value="lambda repressor-like DNA-binding domains"/>
    <property type="match status" value="1"/>
</dbReference>
<protein>
    <submittedName>
        <fullName evidence="3">DNA-binding protein</fullName>
    </submittedName>
</protein>
<keyword evidence="4" id="KW-1185">Reference proteome</keyword>
<dbReference type="InterPro" id="IPR013430">
    <property type="entry name" value="Toxin_antidote_HigA"/>
</dbReference>
<dbReference type="EMBL" id="MWWR01000019">
    <property type="protein sequence ID" value="OZG49362.1"/>
    <property type="molecule type" value="Genomic_DNA"/>
</dbReference>
<dbReference type="InterPro" id="IPR010982">
    <property type="entry name" value="Lambda_DNA-bd_dom_sf"/>
</dbReference>
<dbReference type="PANTHER" id="PTHR36924">
    <property type="entry name" value="ANTITOXIN HIGA-1"/>
    <property type="match status" value="1"/>
</dbReference>
<dbReference type="OrthoDB" id="3174593at2"/>
<evidence type="ECO:0000259" key="2">
    <source>
        <dbReference type="PROSITE" id="PS50943"/>
    </source>
</evidence>
<dbReference type="Pfam" id="PF01381">
    <property type="entry name" value="HTH_3"/>
    <property type="match status" value="1"/>
</dbReference>
<comment type="caution">
    <text evidence="3">The sequence shown here is derived from an EMBL/GenBank/DDBJ whole genome shotgun (WGS) entry which is preliminary data.</text>
</comment>
<dbReference type="InterPro" id="IPR001387">
    <property type="entry name" value="Cro/C1-type_HTH"/>
</dbReference>